<dbReference type="OrthoDB" id="9758822at2"/>
<evidence type="ECO:0000313" key="2">
    <source>
        <dbReference type="EMBL" id="TLS53642.1"/>
    </source>
</evidence>
<evidence type="ECO:0008006" key="4">
    <source>
        <dbReference type="Google" id="ProtNLM"/>
    </source>
</evidence>
<dbReference type="Pfam" id="PF05691">
    <property type="entry name" value="Raffinose_syn"/>
    <property type="match status" value="2"/>
</dbReference>
<comment type="caution">
    <text evidence="2">The sequence shown here is derived from an EMBL/GenBank/DDBJ whole genome shotgun (WGS) entry which is preliminary data.</text>
</comment>
<evidence type="ECO:0000256" key="1">
    <source>
        <dbReference type="ARBA" id="ARBA00023277"/>
    </source>
</evidence>
<dbReference type="Gene3D" id="3.20.20.70">
    <property type="entry name" value="Aldolase class I"/>
    <property type="match status" value="1"/>
</dbReference>
<gene>
    <name evidence="2" type="ORF">FE782_05050</name>
</gene>
<keyword evidence="3" id="KW-1185">Reference proteome</keyword>
<dbReference type="InterPro" id="IPR008811">
    <property type="entry name" value="Glycosyl_hydrolases_36"/>
</dbReference>
<dbReference type="InterPro" id="IPR017853">
    <property type="entry name" value="GH"/>
</dbReference>
<name>A0A5R9GB01_9BACL</name>
<sequence>MLQLSVNGGIVSLVDGSRTILENIGVSARLYDGAEPSLAFASLEEAPEASAAPPRLRAERVQRAVFADADGRVEARLELAVCGEAAALYVVATAANRELFRDRVTFAASGGVSIRFGSAPGLASLLANYQHKDWWTRPHVDPNLSALPPRTLSLLWRTSDGAYAHLLPTTGDAFRTDLQGLAAGGFEARVSAFQGGFATVSTAAFVVSCGADPYALVEGNVALGLAAVDALQKPRAEKTYPEPLDYLGWCSWDAFYQKVDAEGLLAKTGELAEAGLPVRWVMIDDGWSEISPDKRLRSYDAVREKFPNGLAPVVREMKERFGVRWVGVWHTIAGYWGGIDPEGELFERNRAHLFETNGGVWVPAPDAAAAFGFWNDWHGYLKKQGIDFVKVDSQSAVLNFFRDLKPIGAAAKAAHTALEASVGLHFGGTIINCMGMASENVWQRPMSAVSRNSDDFVPEEATGFREHALQNAYNSYFHGPFYWGDWDMFWSSNHDDVQNMALRAVSGGPVYVSDKLGITNPDHILPLVYNDGRIIRCDRPGVPTEDCLTLDPVSAAVPLKLWNRVGDSGVVAAFGLSESAAEGDVGPSDVPGLPGDSFVLYEYFSREAVRVGSAERLPLRLENAATAMYTFVPERAGVTPIGLVNKLVPTAAVERIVDAGAKTSVTLREGGRFGFAASQGVARATANGRGVEVLSHDGWYEIDCAGEAGAVVIDIELEGAANA</sequence>
<keyword evidence="1" id="KW-0119">Carbohydrate metabolism</keyword>
<proteinExistence type="predicted"/>
<dbReference type="Proteomes" id="UP000309676">
    <property type="component" value="Unassembled WGS sequence"/>
</dbReference>
<evidence type="ECO:0000313" key="3">
    <source>
        <dbReference type="Proteomes" id="UP000309676"/>
    </source>
</evidence>
<dbReference type="EMBL" id="VCIW01000002">
    <property type="protein sequence ID" value="TLS53642.1"/>
    <property type="molecule type" value="Genomic_DNA"/>
</dbReference>
<dbReference type="RefSeq" id="WP_138192960.1">
    <property type="nucleotide sequence ID" value="NZ_VCIW01000002.1"/>
</dbReference>
<reference evidence="2 3" key="1">
    <citation type="submission" date="2019-05" db="EMBL/GenBank/DDBJ databases">
        <authorList>
            <person name="Narsing Rao M.P."/>
            <person name="Li W.J."/>
        </authorList>
    </citation>
    <scope>NUCLEOTIDE SEQUENCE [LARGE SCALE GENOMIC DNA]</scope>
    <source>
        <strain evidence="2 3">SYSU_K30003</strain>
    </source>
</reference>
<organism evidence="2 3">
    <name type="scientific">Paenibacillus antri</name>
    <dbReference type="NCBI Taxonomy" id="2582848"/>
    <lineage>
        <taxon>Bacteria</taxon>
        <taxon>Bacillati</taxon>
        <taxon>Bacillota</taxon>
        <taxon>Bacilli</taxon>
        <taxon>Bacillales</taxon>
        <taxon>Paenibacillaceae</taxon>
        <taxon>Paenibacillus</taxon>
    </lineage>
</organism>
<dbReference type="AlphaFoldDB" id="A0A5R9GB01"/>
<dbReference type="PANTHER" id="PTHR31268">
    <property type="match status" value="1"/>
</dbReference>
<dbReference type="PANTHER" id="PTHR31268:SF32">
    <property type="entry name" value="GALACTINOL--SUCROSE GALACTOSYLTRANSFERASE 2-RELATED"/>
    <property type="match status" value="1"/>
</dbReference>
<protein>
    <recommendedName>
        <fullName evidence="4">Raffinose synthase</fullName>
    </recommendedName>
</protein>
<accession>A0A5R9GB01</accession>
<dbReference type="SUPFAM" id="SSF51445">
    <property type="entry name" value="(Trans)glycosidases"/>
    <property type="match status" value="1"/>
</dbReference>
<dbReference type="InterPro" id="IPR013785">
    <property type="entry name" value="Aldolase_TIM"/>
</dbReference>